<proteinExistence type="predicted"/>
<sequence length="135" mass="15996">MDWKENYMIKIKESGIDFSVIGRAMENFVHSMNNYKEKYGIKNIKDINSDFENYIDINSKLLISVNKNSDKYVQLELKDLKKNKHFNVFSHIELVEGIYYIEYLNSDIPNREINTLTEENIDDIFKNLFTLNGLV</sequence>
<organism evidence="1 2">
    <name type="scientific">Clostridium frigidicarnis</name>
    <dbReference type="NCBI Taxonomy" id="84698"/>
    <lineage>
        <taxon>Bacteria</taxon>
        <taxon>Bacillati</taxon>
        <taxon>Bacillota</taxon>
        <taxon>Clostridia</taxon>
        <taxon>Eubacteriales</taxon>
        <taxon>Clostridiaceae</taxon>
        <taxon>Clostridium</taxon>
    </lineage>
</organism>
<evidence type="ECO:0000313" key="2">
    <source>
        <dbReference type="Proteomes" id="UP000198619"/>
    </source>
</evidence>
<dbReference type="Proteomes" id="UP000198619">
    <property type="component" value="Unassembled WGS sequence"/>
</dbReference>
<evidence type="ECO:0000313" key="1">
    <source>
        <dbReference type="EMBL" id="SFA92163.1"/>
    </source>
</evidence>
<accession>A0A1I0WW70</accession>
<dbReference type="AlphaFoldDB" id="A0A1I0WW70"/>
<dbReference type="RefSeq" id="WP_090039449.1">
    <property type="nucleotide sequence ID" value="NZ_FOKI01000006.1"/>
</dbReference>
<name>A0A1I0WW70_9CLOT</name>
<keyword evidence="2" id="KW-1185">Reference proteome</keyword>
<protein>
    <submittedName>
        <fullName evidence="1">Uncharacterized protein</fullName>
    </submittedName>
</protein>
<gene>
    <name evidence="1" type="ORF">SAMN04488528_100661</name>
</gene>
<dbReference type="EMBL" id="FOKI01000006">
    <property type="protein sequence ID" value="SFA92163.1"/>
    <property type="molecule type" value="Genomic_DNA"/>
</dbReference>
<reference evidence="1 2" key="1">
    <citation type="submission" date="2016-10" db="EMBL/GenBank/DDBJ databases">
        <authorList>
            <person name="de Groot N.N."/>
        </authorList>
    </citation>
    <scope>NUCLEOTIDE SEQUENCE [LARGE SCALE GENOMIC DNA]</scope>
    <source>
        <strain evidence="1 2">DSM 12271</strain>
    </source>
</reference>